<evidence type="ECO:0000256" key="1">
    <source>
        <dbReference type="SAM" id="MobiDB-lite"/>
    </source>
</evidence>
<sequence>MFVQLTPSTLVAALAACTLASWAGTWAPGISVDGSVDDWDGQVPFVAIDVPGDGGTGRDCQALYLANDGQNLYVRIQSYNSVAYNGNEFTGIDGDTTSTTGFNLFGVGIGSDTLIAGASAFGETTTQFNSGAATPGSILFSPWTPSTDIELAIPLNMTIPGDISQSFPGGLGSTIAVVYGDGNSGAWDTLGPVTYTLENDPGTLPKTQVIDDFDVVGGDPTKRTKEDSSGGQVNSRGWDTGKNGGSGDYSLTVQLQNPNTAWQLAAVSRRLATGRNISGTSGVTCDVYGDPAAAGEKIWMELGDADGTRMATTDQDVPATAAWTTVNFGDPTTWYLQAAGSVPGLNLSQIVYWRLGVSNASGNAGVYNLKFDNLMALPAASVNEWSLY</sequence>
<proteinExistence type="predicted"/>
<dbReference type="SUPFAM" id="SSF49344">
    <property type="entry name" value="CBD9-like"/>
    <property type="match status" value="1"/>
</dbReference>
<name>A0A2Z4Y7W0_SUMC1</name>
<evidence type="ECO:0000313" key="3">
    <source>
        <dbReference type="EMBL" id="AXA37334.1"/>
    </source>
</evidence>
<evidence type="ECO:0000313" key="4">
    <source>
        <dbReference type="Proteomes" id="UP000262583"/>
    </source>
</evidence>
<feature type="region of interest" description="Disordered" evidence="1">
    <location>
        <begin position="219"/>
        <end position="245"/>
    </location>
</feature>
<dbReference type="EMBL" id="CP030759">
    <property type="protein sequence ID" value="AXA37334.1"/>
    <property type="molecule type" value="Genomic_DNA"/>
</dbReference>
<accession>A0A2Z4Y7W0</accession>
<feature type="signal peptide" evidence="2">
    <location>
        <begin position="1"/>
        <end position="23"/>
    </location>
</feature>
<dbReference type="AlphaFoldDB" id="A0A2Z4Y7W0"/>
<dbReference type="KEGG" id="schv:BRCON_2592"/>
<reference evidence="3 4" key="1">
    <citation type="submission" date="2018-05" db="EMBL/GenBank/DDBJ databases">
        <title>A metagenomic window into the 2 km-deep terrestrial subsurface aquifer revealed taxonomically and functionally diverse microbial community comprising novel uncultured bacterial lineages.</title>
        <authorList>
            <person name="Kadnikov V.V."/>
            <person name="Mardanov A.V."/>
            <person name="Beletsky A.V."/>
            <person name="Banks D."/>
            <person name="Pimenov N.V."/>
            <person name="Frank Y.A."/>
            <person name="Karnachuk O.V."/>
            <person name="Ravin N.V."/>
        </authorList>
    </citation>
    <scope>NUCLEOTIDE SEQUENCE [LARGE SCALE GENOMIC DNA]</scope>
    <source>
        <strain evidence="3">BY</strain>
    </source>
</reference>
<keyword evidence="2" id="KW-0732">Signal</keyword>
<feature type="chain" id="PRO_5016451494" evidence="2">
    <location>
        <begin position="24"/>
        <end position="388"/>
    </location>
</feature>
<dbReference type="Proteomes" id="UP000262583">
    <property type="component" value="Chromosome"/>
</dbReference>
<organism evidence="3 4">
    <name type="scientific">Sumerlaea chitinivorans</name>
    <dbReference type="NCBI Taxonomy" id="2250252"/>
    <lineage>
        <taxon>Bacteria</taxon>
        <taxon>Candidatus Sumerlaeota</taxon>
        <taxon>Candidatus Sumerlaeia</taxon>
        <taxon>Candidatus Sumerlaeales</taxon>
        <taxon>Candidatus Sumerlaeaceae</taxon>
        <taxon>Candidatus Sumerlaea</taxon>
    </lineage>
</organism>
<protein>
    <submittedName>
        <fullName evidence="3">Uncharacterized protein</fullName>
    </submittedName>
</protein>
<gene>
    <name evidence="3" type="ORF">BRCON_2592</name>
</gene>
<evidence type="ECO:0000256" key="2">
    <source>
        <dbReference type="SAM" id="SignalP"/>
    </source>
</evidence>